<dbReference type="RefSeq" id="WP_327795013.1">
    <property type="nucleotide sequence ID" value="NZ_JADQAZ010000003.1"/>
</dbReference>
<protein>
    <submittedName>
        <fullName evidence="2">Pilus assembly protein</fullName>
    </submittedName>
</protein>
<name>A0AAP2CRI1_9RHOB</name>
<organism evidence="2 3">
    <name type="scientific">Harenicola maris</name>
    <dbReference type="NCBI Taxonomy" id="2841044"/>
    <lineage>
        <taxon>Bacteria</taxon>
        <taxon>Pseudomonadati</taxon>
        <taxon>Pseudomonadota</taxon>
        <taxon>Alphaproteobacteria</taxon>
        <taxon>Rhodobacterales</taxon>
        <taxon>Paracoccaceae</taxon>
        <taxon>Harenicola</taxon>
    </lineage>
</organism>
<accession>A0AAP2CRI1</accession>
<reference evidence="2 3" key="1">
    <citation type="journal article" date="2021" name="Arch. Microbiol.">
        <title>Harenicola maris gen. nov., sp. nov. isolated from the Sea of Japan shallow sediments.</title>
        <authorList>
            <person name="Romanenko L.A."/>
            <person name="Kurilenko V.V."/>
            <person name="Chernysheva N.Y."/>
            <person name="Tekutyeva L.A."/>
            <person name="Velansky P.V."/>
            <person name="Svetashev V.I."/>
            <person name="Isaeva M.P."/>
        </authorList>
    </citation>
    <scope>NUCLEOTIDE SEQUENCE [LARGE SCALE GENOMIC DNA]</scope>
    <source>
        <strain evidence="2 3">KMM 3653</strain>
    </source>
</reference>
<keyword evidence="1" id="KW-1133">Transmembrane helix</keyword>
<keyword evidence="1" id="KW-0472">Membrane</keyword>
<sequence>MKPLSLIKARLRAFAEDTRGSLSVEAALIMPLLTWLYVGSFVWFDAFRTQNANLKASYTIADMLSRQTDTLDSNFMEGLNTVFDYLTSSNHPTYLRMTTIQCVSACADEAARDLQVLESYATGGRTRLYTADMASYKSKIPFMVDGDTIILVESFMAYEPMFNVGLSARSFENYIVTRPRFASQLLIPSSS</sequence>
<comment type="caution">
    <text evidence="2">The sequence shown here is derived from an EMBL/GenBank/DDBJ whole genome shotgun (WGS) entry which is preliminary data.</text>
</comment>
<dbReference type="Proteomes" id="UP001315686">
    <property type="component" value="Unassembled WGS sequence"/>
</dbReference>
<keyword evidence="1" id="KW-0812">Transmembrane</keyword>
<dbReference type="AlphaFoldDB" id="A0AAP2CRI1"/>
<evidence type="ECO:0000313" key="3">
    <source>
        <dbReference type="Proteomes" id="UP001315686"/>
    </source>
</evidence>
<keyword evidence="3" id="KW-1185">Reference proteome</keyword>
<proteinExistence type="predicted"/>
<evidence type="ECO:0000313" key="2">
    <source>
        <dbReference type="EMBL" id="MBT0958793.1"/>
    </source>
</evidence>
<evidence type="ECO:0000256" key="1">
    <source>
        <dbReference type="SAM" id="Phobius"/>
    </source>
</evidence>
<dbReference type="EMBL" id="JADQAZ010000003">
    <property type="protein sequence ID" value="MBT0958793.1"/>
    <property type="molecule type" value="Genomic_DNA"/>
</dbReference>
<gene>
    <name evidence="2" type="ORF">IV417_15495</name>
</gene>
<feature type="transmembrane region" description="Helical" evidence="1">
    <location>
        <begin position="21"/>
        <end position="44"/>
    </location>
</feature>